<evidence type="ECO:0000313" key="3">
    <source>
        <dbReference type="EMBL" id="SFO88404.1"/>
    </source>
</evidence>
<feature type="region of interest" description="Disordered" evidence="1">
    <location>
        <begin position="716"/>
        <end position="735"/>
    </location>
</feature>
<protein>
    <submittedName>
        <fullName evidence="3">Predicted Zn-dependent peptidase</fullName>
    </submittedName>
</protein>
<keyword evidence="4" id="KW-1185">Reference proteome</keyword>
<feature type="transmembrane region" description="Helical" evidence="2">
    <location>
        <begin position="671"/>
        <end position="691"/>
    </location>
</feature>
<accession>A0A1I5KTI5</accession>
<evidence type="ECO:0000313" key="4">
    <source>
        <dbReference type="Proteomes" id="UP000198857"/>
    </source>
</evidence>
<reference evidence="4" key="1">
    <citation type="submission" date="2016-10" db="EMBL/GenBank/DDBJ databases">
        <authorList>
            <person name="Varghese N."/>
            <person name="Submissions S."/>
        </authorList>
    </citation>
    <scope>NUCLEOTIDE SEQUENCE [LARGE SCALE GENOMIC DNA]</scope>
    <source>
        <strain evidence="4">DSM 44208</strain>
    </source>
</reference>
<dbReference type="InterPro" id="IPR011249">
    <property type="entry name" value="Metalloenz_LuxS/M16"/>
</dbReference>
<proteinExistence type="predicted"/>
<gene>
    <name evidence="3" type="ORF">SAMN05660464_1397</name>
</gene>
<sequence length="735" mass="76996">MRQLTVDGIPVFVADGPPPLAAGLVFGVGRRDETFVRGGITHLVEHLAMGALGRTTVETNASVDLAVTEFTATGAPERVARVLETVCTALADLPTDRLAVDADVLRSERGLAAAPDTAVLLGELYGASGPGLASMREPALRAVTADQVRAWARRWFVAGNAALWLVGPVPAELSLPLPGGPVPERAPQLRRDLPTPAWTELPVDERVAVAAELPRGPADAATAGILRARVEEELRSRRGVAYAVELDQVPVDAGRRVVVLSSDARPGEEAVVARLLWREVQRLADEGPQPAELDHERALVAEYLADPRSDADEARATARGLVTGSPVTTGAELREEAERLDAEQVRAVAAALRDAAVLGVAAGTEAPAGLPRLPQWSADRVTGRVFRRARRSGAPRGAELVVGPEGAGVDLGEGRLLTVRWADVIGLVRSPGEEWTLVGRDGTGVPLVAADWRDGTEAVELVRAAVPSELQVTDDEVHDQDGVLLLRVPVHRVREAVGTSRDAVSLVGDGEWTLVAPDGARSAEARALHLGAAGPRTTALVLRRSHADLEYVLYRGGREVDRHRWGVSPGDPDLLARATGRPVHAVAGVLADTGAPEAVLARFAALLGLAGRPAGVLPDLLAGRAVEGLERVEGRGAVQGLRAAVRGDFAPPPGTGGALERYARLGRTRPAWYRAVNAVTGLVLALVAWVLLADGRVALGVLAALLAVCSLAEVRPPRRDAGPPGSPPAAVTPTG</sequence>
<dbReference type="EMBL" id="FOWQ01000002">
    <property type="protein sequence ID" value="SFO88404.1"/>
    <property type="molecule type" value="Genomic_DNA"/>
</dbReference>
<keyword evidence="2" id="KW-1133">Transmembrane helix</keyword>
<organism evidence="3 4">
    <name type="scientific">Geodermatophilus dictyosporus</name>
    <dbReference type="NCBI Taxonomy" id="1523247"/>
    <lineage>
        <taxon>Bacteria</taxon>
        <taxon>Bacillati</taxon>
        <taxon>Actinomycetota</taxon>
        <taxon>Actinomycetes</taxon>
        <taxon>Geodermatophilales</taxon>
        <taxon>Geodermatophilaceae</taxon>
        <taxon>Geodermatophilus</taxon>
    </lineage>
</organism>
<name>A0A1I5KTI5_9ACTN</name>
<dbReference type="STRING" id="1523247.SAMN05660464_1397"/>
<dbReference type="Proteomes" id="UP000198857">
    <property type="component" value="Unassembled WGS sequence"/>
</dbReference>
<dbReference type="OrthoDB" id="3798591at2"/>
<dbReference type="RefSeq" id="WP_091108217.1">
    <property type="nucleotide sequence ID" value="NZ_FOWQ01000002.1"/>
</dbReference>
<evidence type="ECO:0000256" key="1">
    <source>
        <dbReference type="SAM" id="MobiDB-lite"/>
    </source>
</evidence>
<dbReference type="SUPFAM" id="SSF63411">
    <property type="entry name" value="LuxS/MPP-like metallohydrolase"/>
    <property type="match status" value="2"/>
</dbReference>
<keyword evidence="2" id="KW-0812">Transmembrane</keyword>
<evidence type="ECO:0000256" key="2">
    <source>
        <dbReference type="SAM" id="Phobius"/>
    </source>
</evidence>
<keyword evidence="2" id="KW-0472">Membrane</keyword>
<dbReference type="Gene3D" id="3.30.830.10">
    <property type="entry name" value="Metalloenzyme, LuxS/M16 peptidase-like"/>
    <property type="match status" value="2"/>
</dbReference>
<dbReference type="AlphaFoldDB" id="A0A1I5KTI5"/>
<dbReference type="GO" id="GO:0046872">
    <property type="term" value="F:metal ion binding"/>
    <property type="evidence" value="ECO:0007669"/>
    <property type="project" value="InterPro"/>
</dbReference>